<dbReference type="Proteomes" id="UP001500298">
    <property type="component" value="Unassembled WGS sequence"/>
</dbReference>
<dbReference type="NCBIfam" id="TIGR01409">
    <property type="entry name" value="TAT_signal_seq"/>
    <property type="match status" value="1"/>
</dbReference>
<dbReference type="InterPro" id="IPR010869">
    <property type="entry name" value="DUF1501"/>
</dbReference>
<dbReference type="RefSeq" id="WP_345373373.1">
    <property type="nucleotide sequence ID" value="NZ_BAABJX010000048.1"/>
</dbReference>
<dbReference type="InterPro" id="IPR019546">
    <property type="entry name" value="TAT_signal_bac_arc"/>
</dbReference>
<evidence type="ECO:0000313" key="3">
    <source>
        <dbReference type="Proteomes" id="UP001500298"/>
    </source>
</evidence>
<dbReference type="EMBL" id="BAABJX010000048">
    <property type="protein sequence ID" value="GAA4843658.1"/>
    <property type="molecule type" value="Genomic_DNA"/>
</dbReference>
<accession>A0ABP9DF98</accession>
<dbReference type="NCBIfam" id="TIGR04183">
    <property type="entry name" value="Por_Secre_tail"/>
    <property type="match status" value="1"/>
</dbReference>
<organism evidence="2 3">
    <name type="scientific">Algivirga pacifica</name>
    <dbReference type="NCBI Taxonomy" id="1162670"/>
    <lineage>
        <taxon>Bacteria</taxon>
        <taxon>Pseudomonadati</taxon>
        <taxon>Bacteroidota</taxon>
        <taxon>Cytophagia</taxon>
        <taxon>Cytophagales</taxon>
        <taxon>Flammeovirgaceae</taxon>
        <taxon>Algivirga</taxon>
    </lineage>
</organism>
<dbReference type="Pfam" id="PF18962">
    <property type="entry name" value="Por_Secre_tail"/>
    <property type="match status" value="1"/>
</dbReference>
<dbReference type="InterPro" id="IPR006311">
    <property type="entry name" value="TAT_signal"/>
</dbReference>
<keyword evidence="3" id="KW-1185">Reference proteome</keyword>
<sequence length="572" mass="63591">MNRRKFLKKASVAGAAPLVIGGLPVQSFAMDSKLQRAAASSTNDKVIVLIQLHGGNDGLNCVIPVDRYNEYYNARPNIAIPDKGNRKYITLDSPNLTPDEKQVGLHPDMMAMKQMYDMGMAAVIQNVGYENMNGSHFRSRDIWFMGGDFDDEWPSGWIGRYLDEIYPGYPKAYPNDQMRQPLALEIGNSMSLAFHREEGIPVSIGIRNPEQFFNLIEKVDFQPPQSVADTRYGEELNWIMNLETQTDIYAGELHTAYNAGMNSSVDYPSFYPMTSSSGSRTNPLSGQLRMIARLIDGQTKLGQGKTKVYLAKIGGFDTHANQVENYDPSMGSHGAKMYHLTTAIKAFYDDLRALGHSGDVATLTFSEFGRRIYSNASYGTDHGKAGPMFVFGEGVTPGVYGTNQALQGKGNLSVELDYRDVFTALLKDWLGADYDTLDKTGFGDRIVQHGDQVHLSSDVALEQNLDVLFKGQGGLVSSVREDFINQRYRLHAAYPNPARWSTTISYRINDVLAVRMGLYNTEGKLVKMLVNEKKGPGEHQVSVAVQGLPEGIYYYRIEAGILRATKQLIVIK</sequence>
<dbReference type="PROSITE" id="PS51318">
    <property type="entry name" value="TAT"/>
    <property type="match status" value="1"/>
</dbReference>
<comment type="caution">
    <text evidence="2">The sequence shown here is derived from an EMBL/GenBank/DDBJ whole genome shotgun (WGS) entry which is preliminary data.</text>
</comment>
<dbReference type="PANTHER" id="PTHR43737">
    <property type="entry name" value="BLL7424 PROTEIN"/>
    <property type="match status" value="1"/>
</dbReference>
<feature type="domain" description="Secretion system C-terminal sorting" evidence="1">
    <location>
        <begin position="494"/>
        <end position="570"/>
    </location>
</feature>
<reference evidence="3" key="1">
    <citation type="journal article" date="2019" name="Int. J. Syst. Evol. Microbiol.">
        <title>The Global Catalogue of Microorganisms (GCM) 10K type strain sequencing project: providing services to taxonomists for standard genome sequencing and annotation.</title>
        <authorList>
            <consortium name="The Broad Institute Genomics Platform"/>
            <consortium name="The Broad Institute Genome Sequencing Center for Infectious Disease"/>
            <person name="Wu L."/>
            <person name="Ma J."/>
        </authorList>
    </citation>
    <scope>NUCLEOTIDE SEQUENCE [LARGE SCALE GENOMIC DNA]</scope>
    <source>
        <strain evidence="3">JCM 18326</strain>
    </source>
</reference>
<dbReference type="Pfam" id="PF07394">
    <property type="entry name" value="DUF1501"/>
    <property type="match status" value="1"/>
</dbReference>
<dbReference type="PANTHER" id="PTHR43737:SF1">
    <property type="entry name" value="DUF1501 DOMAIN-CONTAINING PROTEIN"/>
    <property type="match status" value="1"/>
</dbReference>
<gene>
    <name evidence="2" type="ORF">GCM10023331_30810</name>
</gene>
<proteinExistence type="predicted"/>
<name>A0ABP9DF98_9BACT</name>
<evidence type="ECO:0000313" key="2">
    <source>
        <dbReference type="EMBL" id="GAA4843658.1"/>
    </source>
</evidence>
<protein>
    <submittedName>
        <fullName evidence="2">DUF1501 domain-containing protein</fullName>
    </submittedName>
</protein>
<evidence type="ECO:0000259" key="1">
    <source>
        <dbReference type="Pfam" id="PF18962"/>
    </source>
</evidence>
<dbReference type="InterPro" id="IPR026444">
    <property type="entry name" value="Secre_tail"/>
</dbReference>